<reference evidence="4 5" key="1">
    <citation type="journal article" date="2017" name="Genome Announc.">
        <title>Complete Genome Sequences of Two Acetylene-Fermenting Pelobacter acetylenicus Strains.</title>
        <authorList>
            <person name="Sutton J.M."/>
            <person name="Baesman S.M."/>
            <person name="Fierst J.L."/>
            <person name="Poret-Peterson A.T."/>
            <person name="Oremland R.S."/>
            <person name="Dunlap D.S."/>
            <person name="Akob D.M."/>
        </authorList>
    </citation>
    <scope>NUCLEOTIDE SEQUENCE [LARGE SCALE GENOMIC DNA]</scope>
    <source>
        <strain evidence="4 5">SFB93</strain>
    </source>
</reference>
<proteinExistence type="predicted"/>
<dbReference type="GO" id="GO:0016042">
    <property type="term" value="P:lipid catabolic process"/>
    <property type="evidence" value="ECO:0007669"/>
    <property type="project" value="UniProtKB-UniRule"/>
</dbReference>
<evidence type="ECO:0000256" key="2">
    <source>
        <dbReference type="PROSITE-ProRule" id="PRU01161"/>
    </source>
</evidence>
<evidence type="ECO:0000313" key="5">
    <source>
        <dbReference type="Proteomes" id="UP000182517"/>
    </source>
</evidence>
<dbReference type="SUPFAM" id="SSF52151">
    <property type="entry name" value="FabD/lysophospholipase-like"/>
    <property type="match status" value="1"/>
</dbReference>
<dbReference type="GO" id="GO:0016787">
    <property type="term" value="F:hydrolase activity"/>
    <property type="evidence" value="ECO:0007669"/>
    <property type="project" value="UniProtKB-UniRule"/>
</dbReference>
<evidence type="ECO:0000313" key="4">
    <source>
        <dbReference type="EMBL" id="APG28989.1"/>
    </source>
</evidence>
<dbReference type="Proteomes" id="UP000182517">
    <property type="component" value="Chromosome"/>
</dbReference>
<dbReference type="Pfam" id="PF01734">
    <property type="entry name" value="Patatin"/>
    <property type="match status" value="1"/>
</dbReference>
<dbReference type="InterPro" id="IPR002641">
    <property type="entry name" value="PNPLA_dom"/>
</dbReference>
<feature type="active site" description="Nucleophile" evidence="2">
    <location>
        <position position="66"/>
    </location>
</feature>
<name>A0A1L3GSU0_9BACT</name>
<dbReference type="PROSITE" id="PS51635">
    <property type="entry name" value="PNPLA"/>
    <property type="match status" value="1"/>
</dbReference>
<organism evidence="4 5">
    <name type="scientific">Syntrophotalea acetylenivorans</name>
    <dbReference type="NCBI Taxonomy" id="1842532"/>
    <lineage>
        <taxon>Bacteria</taxon>
        <taxon>Pseudomonadati</taxon>
        <taxon>Thermodesulfobacteriota</taxon>
        <taxon>Desulfuromonadia</taxon>
        <taxon>Desulfuromonadales</taxon>
        <taxon>Syntrophotaleaceae</taxon>
        <taxon>Syntrophotalea</taxon>
    </lineage>
</organism>
<feature type="short sequence motif" description="GXGXXG" evidence="2">
    <location>
        <begin position="35"/>
        <end position="40"/>
    </location>
</feature>
<dbReference type="STRING" id="1842532.A7E78_02515"/>
<feature type="short sequence motif" description="DGA/G" evidence="2">
    <location>
        <begin position="211"/>
        <end position="213"/>
    </location>
</feature>
<dbReference type="EMBL" id="CP015519">
    <property type="protein sequence ID" value="APG28989.1"/>
    <property type="molecule type" value="Genomic_DNA"/>
</dbReference>
<dbReference type="InterPro" id="IPR016035">
    <property type="entry name" value="Acyl_Trfase/lysoPLipase"/>
</dbReference>
<dbReference type="KEGG" id="pef:A7E78_02515"/>
<keyword evidence="5" id="KW-1185">Reference proteome</keyword>
<feature type="domain" description="PNPLA" evidence="3">
    <location>
        <begin position="31"/>
        <end position="227"/>
    </location>
</feature>
<protein>
    <submittedName>
        <fullName evidence="4">Patatin</fullName>
    </submittedName>
</protein>
<evidence type="ECO:0000256" key="1">
    <source>
        <dbReference type="ARBA" id="ARBA00023098"/>
    </source>
</evidence>
<dbReference type="Gene3D" id="3.40.1090.10">
    <property type="entry name" value="Cytosolic phospholipase A2 catalytic domain"/>
    <property type="match status" value="1"/>
</dbReference>
<evidence type="ECO:0000259" key="3">
    <source>
        <dbReference type="PROSITE" id="PS51635"/>
    </source>
</evidence>
<dbReference type="AlphaFoldDB" id="A0A1L3GSU0"/>
<accession>A0A1L3GSU0</accession>
<sequence length="344" mass="37827">MALEGIECNKRELSYLAVLGHEAPMPPAIALAISGGGDNGAFGAGLLNGWTATGNRPEFKLVTGISTGALIAPFAFLGPQYDDTLKEVYTNISGQDIAKPRNILAAIFSDAMADNAPLWRLLEKHITREMLDAIAAEYLSRGRLLLVGTTDLDAQQPVIWNMTKIAASDDPKALKLFRTIMIASAAIPGAFPPVLIDVTVDGKHYQEMHVDGGATNQVFVYPPSIHIEEVQAATHQRERMVYVIRNSRLDPEWSQVERRTLSIVGRAISSLIQTQGIGDLDRIYLIAKRDEADFNLAFIPATFDAPHEEEFDTEYMRQLFEVGYEMAAKGYPWHKAPPGFASVE</sequence>
<keyword evidence="2" id="KW-0378">Hydrolase</keyword>
<feature type="short sequence motif" description="GXSXG" evidence="2">
    <location>
        <begin position="64"/>
        <end position="68"/>
    </location>
</feature>
<gene>
    <name evidence="4" type="ORF">A7E78_02515</name>
</gene>
<keyword evidence="1 2" id="KW-0443">Lipid metabolism</keyword>
<keyword evidence="2" id="KW-0442">Lipid degradation</keyword>
<feature type="active site" description="Proton acceptor" evidence="2">
    <location>
        <position position="211"/>
    </location>
</feature>